<evidence type="ECO:0000313" key="3">
    <source>
        <dbReference type="Proteomes" id="UP000235653"/>
    </source>
</evidence>
<accession>A0A2P5P5C9</accession>
<reference evidence="2 3" key="1">
    <citation type="journal article" date="2017" name="ISME J.">
        <title>Grape pomace compost harbors organohalide-respiring Dehalogenimonas species with novel reductive dehalogenase genes.</title>
        <authorList>
            <person name="Yang Y."/>
            <person name="Higgins S.A."/>
            <person name="Yan J."/>
            <person name="Simsir B."/>
            <person name="Chourey K."/>
            <person name="Iyer R."/>
            <person name="Hettich R.L."/>
            <person name="Baldwin B."/>
            <person name="Ogles D.M."/>
            <person name="Loffler F.E."/>
        </authorList>
    </citation>
    <scope>NUCLEOTIDE SEQUENCE [LARGE SCALE GENOMIC DNA]</scope>
    <source>
        <strain evidence="2 3">GP</strain>
    </source>
</reference>
<dbReference type="RefSeq" id="WP_102331686.1">
    <property type="nucleotide sequence ID" value="NZ_CP058566.2"/>
</dbReference>
<dbReference type="Pfam" id="PF01927">
    <property type="entry name" value="Mut7-C"/>
    <property type="match status" value="1"/>
</dbReference>
<evidence type="ECO:0000313" key="2">
    <source>
        <dbReference type="EMBL" id="PPD57495.1"/>
    </source>
</evidence>
<evidence type="ECO:0000259" key="1">
    <source>
        <dbReference type="Pfam" id="PF01927"/>
    </source>
</evidence>
<dbReference type="PANTHER" id="PTHR39081:SF1">
    <property type="entry name" value="MUT7-C RNASE DOMAIN-CONTAINING PROTEIN"/>
    <property type="match status" value="1"/>
</dbReference>
<dbReference type="PANTHER" id="PTHR39081">
    <property type="entry name" value="MUT7-C DOMAIN-CONTAINING PROTEIN"/>
    <property type="match status" value="1"/>
</dbReference>
<name>A0A2P5P5C9_9CHLR</name>
<organism evidence="2 3">
    <name type="scientific">Dehalogenimonas etheniformans</name>
    <dbReference type="NCBI Taxonomy" id="1536648"/>
    <lineage>
        <taxon>Bacteria</taxon>
        <taxon>Bacillati</taxon>
        <taxon>Chloroflexota</taxon>
        <taxon>Dehalococcoidia</taxon>
        <taxon>Dehalococcoidales</taxon>
        <taxon>Dehalococcoidaceae</taxon>
        <taxon>Dehalogenimonas</taxon>
    </lineage>
</organism>
<gene>
    <name evidence="2" type="ORF">JP09_009210</name>
</gene>
<dbReference type="InterPro" id="IPR002782">
    <property type="entry name" value="Mut7-C_RNAse_dom"/>
</dbReference>
<proteinExistence type="predicted"/>
<dbReference type="OrthoDB" id="9797655at2"/>
<dbReference type="AlphaFoldDB" id="A0A2P5P5C9"/>
<comment type="caution">
    <text evidence="2">The sequence shown here is derived from an EMBL/GenBank/DDBJ whole genome shotgun (WGS) entry which is preliminary data.</text>
</comment>
<feature type="domain" description="Mut7-C RNAse" evidence="1">
    <location>
        <begin position="4"/>
        <end position="151"/>
    </location>
</feature>
<sequence length="158" mass="18508">MELPRFIVDQNVGKLARWLRLLGYDAVFFTGEDDTRMVKQALAENRILLTRDTAIQRRRVVTSGSLKVMTFETEDAEVQMGQLLAQFQLVGLSHPFPRCLEDNSLLRPIDKLAIEKRVPRYTFESQEEFMECPMCGRVYWRGTHWQALKRRLAGFRNQ</sequence>
<keyword evidence="3" id="KW-1185">Reference proteome</keyword>
<protein>
    <recommendedName>
        <fullName evidence="1">Mut7-C RNAse domain-containing protein</fullName>
    </recommendedName>
</protein>
<dbReference type="EMBL" id="JQAN02000012">
    <property type="protein sequence ID" value="PPD57495.1"/>
    <property type="molecule type" value="Genomic_DNA"/>
</dbReference>
<dbReference type="Proteomes" id="UP000235653">
    <property type="component" value="Unassembled WGS sequence"/>
</dbReference>